<dbReference type="GO" id="GO:0008800">
    <property type="term" value="F:beta-lactamase activity"/>
    <property type="evidence" value="ECO:0007669"/>
    <property type="project" value="UniProtKB-EC"/>
</dbReference>
<dbReference type="InterPro" id="IPR012338">
    <property type="entry name" value="Beta-lactam/transpept-like"/>
</dbReference>
<sequence>MNHLIRRAAFGLSLVAVGVTGHQQAAFAAEFDPAPIERAVKDAQARLSARIGVVVVDRQTGENWIHRAQERFPLNSTFKTFLCAALLHQGEAGETDPTRRVEIRGADLVSYSPVTETKVGTDGMTLLELCEATVTKSDNTAANLVLDEIGGPDALNRYLRGIGDTVTRLDRREPEMNYGQPGDERDTTTPAAAAATLQKLVLGNALSADAKNQLQSWLEDNRVGNLTLRAGLPAGWKVADKTGAGGNGSRSNIAVIWPEGRAPVVVAVYITETQASFKARNQAIADIGRAIASALKP</sequence>
<dbReference type="InterPro" id="IPR045155">
    <property type="entry name" value="Beta-lactam_cat"/>
</dbReference>
<evidence type="ECO:0000256" key="4">
    <source>
        <dbReference type="ARBA" id="ARBA00022801"/>
    </source>
</evidence>
<dbReference type="EMBL" id="CP120863">
    <property type="protein sequence ID" value="WFE88463.1"/>
    <property type="molecule type" value="Genomic_DNA"/>
</dbReference>
<feature type="chain" id="PRO_5045780111" description="Beta-lactamase" evidence="7">
    <location>
        <begin position="29"/>
        <end position="297"/>
    </location>
</feature>
<dbReference type="EC" id="3.5.2.6" evidence="3 6"/>
<proteinExistence type="inferred from homology"/>
<evidence type="ECO:0000259" key="8">
    <source>
        <dbReference type="Pfam" id="PF13354"/>
    </source>
</evidence>
<feature type="signal peptide" evidence="7">
    <location>
        <begin position="1"/>
        <end position="28"/>
    </location>
</feature>
<evidence type="ECO:0000256" key="3">
    <source>
        <dbReference type="ARBA" id="ARBA00012865"/>
    </source>
</evidence>
<comment type="catalytic activity">
    <reaction evidence="1 6">
        <text>a beta-lactam + H2O = a substituted beta-amino acid</text>
        <dbReference type="Rhea" id="RHEA:20401"/>
        <dbReference type="ChEBI" id="CHEBI:15377"/>
        <dbReference type="ChEBI" id="CHEBI:35627"/>
        <dbReference type="ChEBI" id="CHEBI:140347"/>
        <dbReference type="EC" id="3.5.2.6"/>
    </reaction>
</comment>
<evidence type="ECO:0000256" key="2">
    <source>
        <dbReference type="ARBA" id="ARBA00009009"/>
    </source>
</evidence>
<feature type="domain" description="Beta-lactamase class A catalytic" evidence="8">
    <location>
        <begin position="52"/>
        <end position="269"/>
    </location>
</feature>
<dbReference type="SUPFAM" id="SSF56601">
    <property type="entry name" value="beta-lactamase/transpeptidase-like"/>
    <property type="match status" value="1"/>
</dbReference>
<keyword evidence="7" id="KW-0732">Signal</keyword>
<dbReference type="Proteomes" id="UP001209803">
    <property type="component" value="Chromosome"/>
</dbReference>
<gene>
    <name evidence="9" type="primary">bla</name>
    <name evidence="9" type="ORF">K1718_20175</name>
</gene>
<dbReference type="InterPro" id="IPR023650">
    <property type="entry name" value="Beta-lactam_class-A_AS"/>
</dbReference>
<organism evidence="9 10">
    <name type="scientific">Roseibium porphyridii</name>
    <dbReference type="NCBI Taxonomy" id="2866279"/>
    <lineage>
        <taxon>Bacteria</taxon>
        <taxon>Pseudomonadati</taxon>
        <taxon>Pseudomonadota</taxon>
        <taxon>Alphaproteobacteria</taxon>
        <taxon>Hyphomicrobiales</taxon>
        <taxon>Stappiaceae</taxon>
        <taxon>Roseibium</taxon>
    </lineage>
</organism>
<evidence type="ECO:0000256" key="6">
    <source>
        <dbReference type="RuleBase" id="RU361140"/>
    </source>
</evidence>
<keyword evidence="10" id="KW-1185">Reference proteome</keyword>
<protein>
    <recommendedName>
        <fullName evidence="3 6">Beta-lactamase</fullName>
        <ecNumber evidence="3 6">3.5.2.6</ecNumber>
    </recommendedName>
</protein>
<dbReference type="PANTHER" id="PTHR35333">
    <property type="entry name" value="BETA-LACTAMASE"/>
    <property type="match status" value="1"/>
</dbReference>
<dbReference type="Gene3D" id="3.40.710.10">
    <property type="entry name" value="DD-peptidase/beta-lactamase superfamily"/>
    <property type="match status" value="1"/>
</dbReference>
<evidence type="ECO:0000313" key="10">
    <source>
        <dbReference type="Proteomes" id="UP001209803"/>
    </source>
</evidence>
<keyword evidence="5 6" id="KW-0046">Antibiotic resistance</keyword>
<reference evidence="9 10" key="1">
    <citation type="submission" date="2023-03" db="EMBL/GenBank/DDBJ databases">
        <title>Roseibium porphyridii sp. nov. and Roseibium rhodosorbium sp. nov. isolated from marine algae, Porphyridium cruentum and Rhodosorus marinus, respectively.</title>
        <authorList>
            <person name="Lee M.W."/>
            <person name="Choi B.J."/>
            <person name="Lee J.K."/>
            <person name="Choi D.G."/>
            <person name="Baek J.H."/>
            <person name="Bayburt H."/>
            <person name="Kim J.M."/>
            <person name="Han D.M."/>
            <person name="Kim K.H."/>
            <person name="Jeon C.O."/>
        </authorList>
    </citation>
    <scope>NUCLEOTIDE SEQUENCE [LARGE SCALE GENOMIC DNA]</scope>
    <source>
        <strain evidence="9 10">KMA01</strain>
    </source>
</reference>
<accession>A0ABY8EZ81</accession>
<dbReference type="NCBIfam" id="NF033103">
    <property type="entry name" value="bla_class_A"/>
    <property type="match status" value="1"/>
</dbReference>
<evidence type="ECO:0000256" key="7">
    <source>
        <dbReference type="SAM" id="SignalP"/>
    </source>
</evidence>
<keyword evidence="4 6" id="KW-0378">Hydrolase</keyword>
<dbReference type="PROSITE" id="PS00146">
    <property type="entry name" value="BETA_LACTAMASE_A"/>
    <property type="match status" value="1"/>
</dbReference>
<evidence type="ECO:0000256" key="5">
    <source>
        <dbReference type="ARBA" id="ARBA00023251"/>
    </source>
</evidence>
<evidence type="ECO:0000256" key="1">
    <source>
        <dbReference type="ARBA" id="ARBA00001526"/>
    </source>
</evidence>
<comment type="similarity">
    <text evidence="2 6">Belongs to the class-A beta-lactamase family.</text>
</comment>
<dbReference type="PANTHER" id="PTHR35333:SF3">
    <property type="entry name" value="BETA-LACTAMASE-TYPE TRANSPEPTIDASE FOLD CONTAINING PROTEIN"/>
    <property type="match status" value="1"/>
</dbReference>
<name>A0ABY8EZ81_9HYPH</name>
<dbReference type="PRINTS" id="PR00118">
    <property type="entry name" value="BLACTAMASEA"/>
</dbReference>
<evidence type="ECO:0000313" key="9">
    <source>
        <dbReference type="EMBL" id="WFE88463.1"/>
    </source>
</evidence>
<dbReference type="RefSeq" id="WP_265681059.1">
    <property type="nucleotide sequence ID" value="NZ_CP120863.1"/>
</dbReference>
<dbReference type="InterPro" id="IPR000871">
    <property type="entry name" value="Beta-lactam_class-A"/>
</dbReference>
<dbReference type="Pfam" id="PF13354">
    <property type="entry name" value="Beta-lactamase2"/>
    <property type="match status" value="1"/>
</dbReference>